<sequence>MQPMQPLTRQESRPSIYSWWSDSNPGLHGPTINLHTATKPLLRYLHHRQALDLLAKNRYSPLSDAVLEVYSSFFPSNLIAFSTKAAIVAELAARSLSDETDARAVAGSPILLDIKSMLECCDARMEQSCCRLLGNLANHRGTAPDVLKLKPCLQLVFLLRGGKSKVVALAMYALSAIARYEDGAEAIVEAKALDHALELLTSSDALTQGWTCELLASLAGQESTALAVLAISPWGPLMALLCDGDASTIQPAQLALSKVAELLDSQARPVGDPRAIDYLLELFKSEDRESLMRTCKLVGQLARDQCTVPILLDLRMCERLVALLYDDNPNVVIWAMAMLDQIARWVDGAEAVVDAGFTTHVSNLPDLPSQIVGLSTWSIIARYKTTAMLTSTVKKFFLLVALGDDEGLVLPLCRMTESTGGARAIVDTNGVRQMLRLLDSPIPFLRKHTCLLIATLAVCESTASAVSDLKLCMGLVSLFDIDEHGLQRDAAWAMYTLYHIASRPDGAQAVVKANATRHILRFLRSTSTTVRKYTCQLVGKLALHESTAMELLDLGAHVSLVSLLRDDDGGSQVVDQVMSGLSEWADGVAVIC</sequence>
<evidence type="ECO:0000313" key="1">
    <source>
        <dbReference type="EMBL" id="KAK7031357.1"/>
    </source>
</evidence>
<dbReference type="Proteomes" id="UP001362999">
    <property type="component" value="Unassembled WGS sequence"/>
</dbReference>
<dbReference type="GO" id="GO:0008017">
    <property type="term" value="F:microtubule binding"/>
    <property type="evidence" value="ECO:0007669"/>
    <property type="project" value="TreeGrafter"/>
</dbReference>
<dbReference type="AlphaFoldDB" id="A0AAW0BY97"/>
<gene>
    <name evidence="1" type="ORF">R3P38DRAFT_812005</name>
</gene>
<accession>A0AAW0BY97</accession>
<dbReference type="PANTHER" id="PTHR23314:SF0">
    <property type="entry name" value="SPERM-ASSOCIATED ANTIGEN 6"/>
    <property type="match status" value="1"/>
</dbReference>
<dbReference type="SUPFAM" id="SSF48371">
    <property type="entry name" value="ARM repeat"/>
    <property type="match status" value="2"/>
</dbReference>
<dbReference type="Gene3D" id="1.25.10.10">
    <property type="entry name" value="Leucine-rich Repeat Variant"/>
    <property type="match status" value="2"/>
</dbReference>
<reference evidence="1 2" key="1">
    <citation type="journal article" date="2024" name="J Genomics">
        <title>Draft genome sequencing and assembly of Favolaschia claudopus CIRM-BRFM 2984 isolated from oak limbs.</title>
        <authorList>
            <person name="Navarro D."/>
            <person name="Drula E."/>
            <person name="Chaduli D."/>
            <person name="Cazenave R."/>
            <person name="Ahrendt S."/>
            <person name="Wang J."/>
            <person name="Lipzen A."/>
            <person name="Daum C."/>
            <person name="Barry K."/>
            <person name="Grigoriev I.V."/>
            <person name="Favel A."/>
            <person name="Rosso M.N."/>
            <person name="Martin F."/>
        </authorList>
    </citation>
    <scope>NUCLEOTIDE SEQUENCE [LARGE SCALE GENOMIC DNA]</scope>
    <source>
        <strain evidence="1 2">CIRM-BRFM 2984</strain>
    </source>
</reference>
<protein>
    <submittedName>
        <fullName evidence="1">Armadillo-type protein</fullName>
    </submittedName>
</protein>
<dbReference type="InterPro" id="IPR000225">
    <property type="entry name" value="Armadillo"/>
</dbReference>
<evidence type="ECO:0000313" key="2">
    <source>
        <dbReference type="Proteomes" id="UP001362999"/>
    </source>
</evidence>
<dbReference type="GO" id="GO:0003341">
    <property type="term" value="P:cilium movement"/>
    <property type="evidence" value="ECO:0007669"/>
    <property type="project" value="TreeGrafter"/>
</dbReference>
<dbReference type="SMART" id="SM00185">
    <property type="entry name" value="ARM"/>
    <property type="match status" value="4"/>
</dbReference>
<proteinExistence type="predicted"/>
<keyword evidence="2" id="KW-1185">Reference proteome</keyword>
<organism evidence="1 2">
    <name type="scientific">Favolaschia claudopus</name>
    <dbReference type="NCBI Taxonomy" id="2862362"/>
    <lineage>
        <taxon>Eukaryota</taxon>
        <taxon>Fungi</taxon>
        <taxon>Dikarya</taxon>
        <taxon>Basidiomycota</taxon>
        <taxon>Agaricomycotina</taxon>
        <taxon>Agaricomycetes</taxon>
        <taxon>Agaricomycetidae</taxon>
        <taxon>Agaricales</taxon>
        <taxon>Marasmiineae</taxon>
        <taxon>Mycenaceae</taxon>
        <taxon>Favolaschia</taxon>
    </lineage>
</organism>
<name>A0AAW0BY97_9AGAR</name>
<dbReference type="InterPro" id="IPR016024">
    <property type="entry name" value="ARM-type_fold"/>
</dbReference>
<dbReference type="GO" id="GO:0015630">
    <property type="term" value="C:microtubule cytoskeleton"/>
    <property type="evidence" value="ECO:0007669"/>
    <property type="project" value="TreeGrafter"/>
</dbReference>
<comment type="caution">
    <text evidence="1">The sequence shown here is derived from an EMBL/GenBank/DDBJ whole genome shotgun (WGS) entry which is preliminary data.</text>
</comment>
<dbReference type="PANTHER" id="PTHR23314">
    <property type="entry name" value="SPERM-ASSOCIATED ANTIGEN 6 ARMADILLO REPEAT-CONTAINING"/>
    <property type="match status" value="1"/>
</dbReference>
<dbReference type="InterPro" id="IPR011989">
    <property type="entry name" value="ARM-like"/>
</dbReference>
<dbReference type="EMBL" id="JAWWNJ010000024">
    <property type="protein sequence ID" value="KAK7031357.1"/>
    <property type="molecule type" value="Genomic_DNA"/>
</dbReference>